<sequence>MVLVQRGLLLLVVLQTATENNCLQALFCFRLEKNKEKDCCSLGWEAIYMAAFISLSRRLESGFCWIFTGEMRRF</sequence>
<gene>
    <name evidence="1" type="ORF">POPTR_013G159101v4</name>
</gene>
<reference evidence="1 2" key="1">
    <citation type="journal article" date="2006" name="Science">
        <title>The genome of black cottonwood, Populus trichocarpa (Torr. &amp; Gray).</title>
        <authorList>
            <person name="Tuskan G.A."/>
            <person name="Difazio S."/>
            <person name="Jansson S."/>
            <person name="Bohlmann J."/>
            <person name="Grigoriev I."/>
            <person name="Hellsten U."/>
            <person name="Putnam N."/>
            <person name="Ralph S."/>
            <person name="Rombauts S."/>
            <person name="Salamov A."/>
            <person name="Schein J."/>
            <person name="Sterck L."/>
            <person name="Aerts A."/>
            <person name="Bhalerao R.R."/>
            <person name="Bhalerao R.P."/>
            <person name="Blaudez D."/>
            <person name="Boerjan W."/>
            <person name="Brun A."/>
            <person name="Brunner A."/>
            <person name="Busov V."/>
            <person name="Campbell M."/>
            <person name="Carlson J."/>
            <person name="Chalot M."/>
            <person name="Chapman J."/>
            <person name="Chen G.L."/>
            <person name="Cooper D."/>
            <person name="Coutinho P.M."/>
            <person name="Couturier J."/>
            <person name="Covert S."/>
            <person name="Cronk Q."/>
            <person name="Cunningham R."/>
            <person name="Davis J."/>
            <person name="Degroeve S."/>
            <person name="Dejardin A."/>
            <person name="Depamphilis C."/>
            <person name="Detter J."/>
            <person name="Dirks B."/>
            <person name="Dubchak I."/>
            <person name="Duplessis S."/>
            <person name="Ehlting J."/>
            <person name="Ellis B."/>
            <person name="Gendler K."/>
            <person name="Goodstein D."/>
            <person name="Gribskov M."/>
            <person name="Grimwood J."/>
            <person name="Groover A."/>
            <person name="Gunter L."/>
            <person name="Hamberger B."/>
            <person name="Heinze B."/>
            <person name="Helariutta Y."/>
            <person name="Henrissat B."/>
            <person name="Holligan D."/>
            <person name="Holt R."/>
            <person name="Huang W."/>
            <person name="Islam-Faridi N."/>
            <person name="Jones S."/>
            <person name="Jones-Rhoades M."/>
            <person name="Jorgensen R."/>
            <person name="Joshi C."/>
            <person name="Kangasjarvi J."/>
            <person name="Karlsson J."/>
            <person name="Kelleher C."/>
            <person name="Kirkpatrick R."/>
            <person name="Kirst M."/>
            <person name="Kohler A."/>
            <person name="Kalluri U."/>
            <person name="Larimer F."/>
            <person name="Leebens-Mack J."/>
            <person name="Leple J.C."/>
            <person name="Locascio P."/>
            <person name="Lou Y."/>
            <person name="Lucas S."/>
            <person name="Martin F."/>
            <person name="Montanini B."/>
            <person name="Napoli C."/>
            <person name="Nelson D.R."/>
            <person name="Nelson C."/>
            <person name="Nieminen K."/>
            <person name="Nilsson O."/>
            <person name="Pereda V."/>
            <person name="Peter G."/>
            <person name="Philippe R."/>
            <person name="Pilate G."/>
            <person name="Poliakov A."/>
            <person name="Razumovskaya J."/>
            <person name="Richardson P."/>
            <person name="Rinaldi C."/>
            <person name="Ritland K."/>
            <person name="Rouze P."/>
            <person name="Ryaboy D."/>
            <person name="Schmutz J."/>
            <person name="Schrader J."/>
            <person name="Segerman B."/>
            <person name="Shin H."/>
            <person name="Siddiqui A."/>
            <person name="Sterky F."/>
            <person name="Terry A."/>
            <person name="Tsai C.J."/>
            <person name="Uberbacher E."/>
            <person name="Unneberg P."/>
            <person name="Vahala J."/>
            <person name="Wall K."/>
            <person name="Wessler S."/>
            <person name="Yang G."/>
            <person name="Yin T."/>
            <person name="Douglas C."/>
            <person name="Marra M."/>
            <person name="Sandberg G."/>
            <person name="Van de Peer Y."/>
            <person name="Rokhsar D."/>
        </authorList>
    </citation>
    <scope>NUCLEOTIDE SEQUENCE [LARGE SCALE GENOMIC DNA]</scope>
    <source>
        <strain evidence="2">cv. Nisqually</strain>
    </source>
</reference>
<accession>A0ACC0S3B4</accession>
<protein>
    <submittedName>
        <fullName evidence="1">Uncharacterized protein</fullName>
    </submittedName>
</protein>
<proteinExistence type="predicted"/>
<evidence type="ECO:0000313" key="1">
    <source>
        <dbReference type="EMBL" id="KAI9383919.1"/>
    </source>
</evidence>
<keyword evidence="2" id="KW-1185">Reference proteome</keyword>
<organism evidence="1 2">
    <name type="scientific">Populus trichocarpa</name>
    <name type="common">Western balsam poplar</name>
    <name type="synonym">Populus balsamifera subsp. trichocarpa</name>
    <dbReference type="NCBI Taxonomy" id="3694"/>
    <lineage>
        <taxon>Eukaryota</taxon>
        <taxon>Viridiplantae</taxon>
        <taxon>Streptophyta</taxon>
        <taxon>Embryophyta</taxon>
        <taxon>Tracheophyta</taxon>
        <taxon>Spermatophyta</taxon>
        <taxon>Magnoliopsida</taxon>
        <taxon>eudicotyledons</taxon>
        <taxon>Gunneridae</taxon>
        <taxon>Pentapetalae</taxon>
        <taxon>rosids</taxon>
        <taxon>fabids</taxon>
        <taxon>Malpighiales</taxon>
        <taxon>Salicaceae</taxon>
        <taxon>Saliceae</taxon>
        <taxon>Populus</taxon>
    </lineage>
</organism>
<name>A0ACC0S3B4_POPTR</name>
<dbReference type="Proteomes" id="UP000006729">
    <property type="component" value="Chromosome 13"/>
</dbReference>
<dbReference type="EMBL" id="CM009302">
    <property type="protein sequence ID" value="KAI9383919.1"/>
    <property type="molecule type" value="Genomic_DNA"/>
</dbReference>
<comment type="caution">
    <text evidence="1">The sequence shown here is derived from an EMBL/GenBank/DDBJ whole genome shotgun (WGS) entry which is preliminary data.</text>
</comment>
<evidence type="ECO:0000313" key="2">
    <source>
        <dbReference type="Proteomes" id="UP000006729"/>
    </source>
</evidence>